<keyword evidence="7" id="KW-1185">Reference proteome</keyword>
<reference evidence="7" key="1">
    <citation type="journal article" date="2019" name="Int. J. Syst. Evol. Microbiol.">
        <title>The Global Catalogue of Microorganisms (GCM) 10K type strain sequencing project: providing services to taxonomists for standard genome sequencing and annotation.</title>
        <authorList>
            <consortium name="The Broad Institute Genomics Platform"/>
            <consortium name="The Broad Institute Genome Sequencing Center for Infectious Disease"/>
            <person name="Wu L."/>
            <person name="Ma J."/>
        </authorList>
    </citation>
    <scope>NUCLEOTIDE SEQUENCE [LARGE SCALE GENOMIC DNA]</scope>
    <source>
        <strain evidence="7">NBRC 101365</strain>
    </source>
</reference>
<keyword evidence="2" id="KW-0805">Transcription regulation</keyword>
<dbReference type="InterPro" id="IPR058163">
    <property type="entry name" value="LysR-type_TF_proteobact-type"/>
</dbReference>
<dbReference type="PANTHER" id="PTHR30537:SF26">
    <property type="entry name" value="GLYCINE CLEAVAGE SYSTEM TRANSCRIPTIONAL ACTIVATOR"/>
    <property type="match status" value="1"/>
</dbReference>
<dbReference type="RefSeq" id="WP_284314739.1">
    <property type="nucleotide sequence ID" value="NZ_BSPC01000054.1"/>
</dbReference>
<dbReference type="CDD" id="cd08432">
    <property type="entry name" value="PBP2_GcdR_TrpI_HvrB_AmpR_like"/>
    <property type="match status" value="1"/>
</dbReference>
<comment type="caution">
    <text evidence="6">The sequence shown here is derived from an EMBL/GenBank/DDBJ whole genome shotgun (WGS) entry which is preliminary data.</text>
</comment>
<feature type="domain" description="HTH lysR-type" evidence="5">
    <location>
        <begin position="13"/>
        <end position="63"/>
    </location>
</feature>
<comment type="similarity">
    <text evidence="1">Belongs to the LysR transcriptional regulatory family.</text>
</comment>
<dbReference type="PANTHER" id="PTHR30537">
    <property type="entry name" value="HTH-TYPE TRANSCRIPTIONAL REGULATOR"/>
    <property type="match status" value="1"/>
</dbReference>
<dbReference type="InterPro" id="IPR036390">
    <property type="entry name" value="WH_DNA-bd_sf"/>
</dbReference>
<sequence length="307" mass="34055">MSKSGAGLGALWTFAAAARHLSFARAAAELDVTPAAVSSQIRAFEERLGTRLFFRTSRSMRLTHAGEELLSSTAGALRTIDEALRRAANTTHRETLTVSSGPSFAAKWLVPRLPHFRQKFPEIEMRIDISDTLADFGREEIDVGIRFGRGVYPGLRSDRLFDEVVFPICSPKLLEGPVPLREPNDLQHFTLIHLDWYGQYDAWPDWRMWLLAAKADKPDPSRGLHFSQSIMTLQAAIDGQGVALGNTSLVGDDLAAGRLVRPFDLSLKISPEFAYYLVVPKTKADKPMIKAFREWMLGEIQSGAVTG</sequence>
<gene>
    <name evidence="6" type="ORF">GCM10007874_47480</name>
</gene>
<dbReference type="Pfam" id="PF03466">
    <property type="entry name" value="LysR_substrate"/>
    <property type="match status" value="1"/>
</dbReference>
<dbReference type="InterPro" id="IPR005119">
    <property type="entry name" value="LysR_subst-bd"/>
</dbReference>
<keyword evidence="3" id="KW-0238">DNA-binding</keyword>
<accession>A0ABQ6CMZ3</accession>
<evidence type="ECO:0000259" key="5">
    <source>
        <dbReference type="PROSITE" id="PS50931"/>
    </source>
</evidence>
<keyword evidence="4" id="KW-0804">Transcription</keyword>
<name>A0ABQ6CMZ3_9HYPH</name>
<dbReference type="NCBIfam" id="NF008352">
    <property type="entry name" value="PRK11139.1"/>
    <property type="match status" value="1"/>
</dbReference>
<protein>
    <submittedName>
        <fullName evidence="6">LysR family transcriptional regulator</fullName>
    </submittedName>
</protein>
<organism evidence="6 7">
    <name type="scientific">Labrys miyagiensis</name>
    <dbReference type="NCBI Taxonomy" id="346912"/>
    <lineage>
        <taxon>Bacteria</taxon>
        <taxon>Pseudomonadati</taxon>
        <taxon>Pseudomonadota</taxon>
        <taxon>Alphaproteobacteria</taxon>
        <taxon>Hyphomicrobiales</taxon>
        <taxon>Xanthobacteraceae</taxon>
        <taxon>Labrys</taxon>
    </lineage>
</organism>
<evidence type="ECO:0000256" key="1">
    <source>
        <dbReference type="ARBA" id="ARBA00009437"/>
    </source>
</evidence>
<dbReference type="SUPFAM" id="SSF46785">
    <property type="entry name" value="Winged helix' DNA-binding domain"/>
    <property type="match status" value="1"/>
</dbReference>
<evidence type="ECO:0000256" key="3">
    <source>
        <dbReference type="ARBA" id="ARBA00023125"/>
    </source>
</evidence>
<dbReference type="Proteomes" id="UP001156882">
    <property type="component" value="Unassembled WGS sequence"/>
</dbReference>
<proteinExistence type="inferred from homology"/>
<dbReference type="Gene3D" id="3.40.190.10">
    <property type="entry name" value="Periplasmic binding protein-like II"/>
    <property type="match status" value="2"/>
</dbReference>
<dbReference type="SUPFAM" id="SSF53850">
    <property type="entry name" value="Periplasmic binding protein-like II"/>
    <property type="match status" value="1"/>
</dbReference>
<dbReference type="EMBL" id="BSPC01000054">
    <property type="protein sequence ID" value="GLS21731.1"/>
    <property type="molecule type" value="Genomic_DNA"/>
</dbReference>
<dbReference type="PROSITE" id="PS50931">
    <property type="entry name" value="HTH_LYSR"/>
    <property type="match status" value="1"/>
</dbReference>
<evidence type="ECO:0000256" key="4">
    <source>
        <dbReference type="ARBA" id="ARBA00023163"/>
    </source>
</evidence>
<dbReference type="InterPro" id="IPR000847">
    <property type="entry name" value="LysR_HTH_N"/>
</dbReference>
<dbReference type="InterPro" id="IPR036388">
    <property type="entry name" value="WH-like_DNA-bd_sf"/>
</dbReference>
<dbReference type="Pfam" id="PF00126">
    <property type="entry name" value="HTH_1"/>
    <property type="match status" value="1"/>
</dbReference>
<evidence type="ECO:0000256" key="2">
    <source>
        <dbReference type="ARBA" id="ARBA00023015"/>
    </source>
</evidence>
<dbReference type="Gene3D" id="1.10.10.10">
    <property type="entry name" value="Winged helix-like DNA-binding domain superfamily/Winged helix DNA-binding domain"/>
    <property type="match status" value="1"/>
</dbReference>
<evidence type="ECO:0000313" key="6">
    <source>
        <dbReference type="EMBL" id="GLS21731.1"/>
    </source>
</evidence>
<evidence type="ECO:0000313" key="7">
    <source>
        <dbReference type="Proteomes" id="UP001156882"/>
    </source>
</evidence>